<evidence type="ECO:0000313" key="3">
    <source>
        <dbReference type="EMBL" id="KAG5462119.1"/>
    </source>
</evidence>
<evidence type="ECO:0000259" key="2">
    <source>
        <dbReference type="Pfam" id="PF23025"/>
    </source>
</evidence>
<dbReference type="OrthoDB" id="419768at2759"/>
<dbReference type="PANTHER" id="PTHR37412:SF2">
    <property type="entry name" value="C2 DOMAIN-CONTAINING PROTEIN 5"/>
    <property type="match status" value="1"/>
</dbReference>
<protein>
    <recommendedName>
        <fullName evidence="2">C2 domain-containing protein</fullName>
    </recommendedName>
</protein>
<accession>A0A8H7ZZ59</accession>
<evidence type="ECO:0000313" key="4">
    <source>
        <dbReference type="Proteomes" id="UP000673691"/>
    </source>
</evidence>
<dbReference type="InterPro" id="IPR056431">
    <property type="entry name" value="C2CD5_YbjQ-rel_dom"/>
</dbReference>
<feature type="region of interest" description="Disordered" evidence="1">
    <location>
        <begin position="255"/>
        <end position="286"/>
    </location>
</feature>
<dbReference type="GO" id="GO:0005886">
    <property type="term" value="C:plasma membrane"/>
    <property type="evidence" value="ECO:0007669"/>
    <property type="project" value="TreeGrafter"/>
</dbReference>
<dbReference type="GO" id="GO:0090314">
    <property type="term" value="P:positive regulation of protein targeting to membrane"/>
    <property type="evidence" value="ECO:0007669"/>
    <property type="project" value="TreeGrafter"/>
</dbReference>
<feature type="region of interest" description="Disordered" evidence="1">
    <location>
        <begin position="140"/>
        <end position="221"/>
    </location>
</feature>
<feature type="compositionally biased region" description="Polar residues" evidence="1">
    <location>
        <begin position="276"/>
        <end position="286"/>
    </location>
</feature>
<sequence length="286" mass="30784">MIATIEPPPGVQTVGTGLYIEAHVCRAKKKKEGESNATIVSDALPFVEYDIHRQLLYKLRIQGMNAIFGLRINITVGDTLIVAVASGTALFFSALPAPPPLRISRNLDVIDEEDKKLLEIQKRIMDLSEANRREIEVVRQTLPAPTGESELDGRSMAPSSVPRPISPHHEGTADAGDSSSGAMMNGRGRHSGSMGSNLDTSDSDTDEEIASVRSGPTGGAVVQIDDDADEDLMAVLLDPRFGGEFQLYNTEVVPSHRLLSRSPPSPQKQDAPGKPVNSQLVTVVKQ</sequence>
<feature type="domain" description="C2" evidence="2">
    <location>
        <begin position="2"/>
        <end position="92"/>
    </location>
</feature>
<dbReference type="GO" id="GO:0005509">
    <property type="term" value="F:calcium ion binding"/>
    <property type="evidence" value="ECO:0007669"/>
    <property type="project" value="TreeGrafter"/>
</dbReference>
<gene>
    <name evidence="3" type="ORF">BJ554DRAFT_5585</name>
</gene>
<reference evidence="3 4" key="1">
    <citation type="journal article" name="Sci. Rep.">
        <title>Genome-scale phylogenetic analyses confirm Olpidium as the closest living zoosporic fungus to the non-flagellated, terrestrial fungi.</title>
        <authorList>
            <person name="Chang Y."/>
            <person name="Rochon D."/>
            <person name="Sekimoto S."/>
            <person name="Wang Y."/>
            <person name="Chovatia M."/>
            <person name="Sandor L."/>
            <person name="Salamov A."/>
            <person name="Grigoriev I.V."/>
            <person name="Stajich J.E."/>
            <person name="Spatafora J.W."/>
        </authorList>
    </citation>
    <scope>NUCLEOTIDE SEQUENCE [LARGE SCALE GENOMIC DNA]</scope>
    <source>
        <strain evidence="3">S191</strain>
    </source>
</reference>
<dbReference type="InterPro" id="IPR038983">
    <property type="entry name" value="C2CD5"/>
</dbReference>
<dbReference type="GO" id="GO:0005544">
    <property type="term" value="F:calcium-dependent phospholipid binding"/>
    <property type="evidence" value="ECO:0007669"/>
    <property type="project" value="InterPro"/>
</dbReference>
<dbReference type="Proteomes" id="UP000673691">
    <property type="component" value="Unassembled WGS sequence"/>
</dbReference>
<keyword evidence="4" id="KW-1185">Reference proteome</keyword>
<organism evidence="3 4">
    <name type="scientific">Olpidium bornovanus</name>
    <dbReference type="NCBI Taxonomy" id="278681"/>
    <lineage>
        <taxon>Eukaryota</taxon>
        <taxon>Fungi</taxon>
        <taxon>Fungi incertae sedis</taxon>
        <taxon>Olpidiomycota</taxon>
        <taxon>Olpidiomycotina</taxon>
        <taxon>Olpidiomycetes</taxon>
        <taxon>Olpidiales</taxon>
        <taxon>Olpidiaceae</taxon>
        <taxon>Olpidium</taxon>
    </lineage>
</organism>
<dbReference type="PANTHER" id="PTHR37412">
    <property type="entry name" value="C2 DOMAIN-CONTAINING PROTEIN 5"/>
    <property type="match status" value="1"/>
</dbReference>
<dbReference type="Pfam" id="PF23025">
    <property type="entry name" value="YbjQ_2"/>
    <property type="match status" value="1"/>
</dbReference>
<dbReference type="EMBL" id="JAEFCI010002601">
    <property type="protein sequence ID" value="KAG5462119.1"/>
    <property type="molecule type" value="Genomic_DNA"/>
</dbReference>
<name>A0A8H7ZZ59_9FUNG</name>
<comment type="caution">
    <text evidence="3">The sequence shown here is derived from an EMBL/GenBank/DDBJ whole genome shotgun (WGS) entry which is preliminary data.</text>
</comment>
<dbReference type="AlphaFoldDB" id="A0A8H7ZZ59"/>
<dbReference type="GO" id="GO:0010828">
    <property type="term" value="P:positive regulation of D-glucose transmembrane transport"/>
    <property type="evidence" value="ECO:0007669"/>
    <property type="project" value="TreeGrafter"/>
</dbReference>
<dbReference type="GO" id="GO:0072659">
    <property type="term" value="P:protein localization to plasma membrane"/>
    <property type="evidence" value="ECO:0007669"/>
    <property type="project" value="TreeGrafter"/>
</dbReference>
<dbReference type="GO" id="GO:0031340">
    <property type="term" value="P:positive regulation of vesicle fusion"/>
    <property type="evidence" value="ECO:0007669"/>
    <property type="project" value="TreeGrafter"/>
</dbReference>
<evidence type="ECO:0000256" key="1">
    <source>
        <dbReference type="SAM" id="MobiDB-lite"/>
    </source>
</evidence>
<proteinExistence type="predicted"/>
<dbReference type="GO" id="GO:0065002">
    <property type="term" value="P:intracellular protein transmembrane transport"/>
    <property type="evidence" value="ECO:0007669"/>
    <property type="project" value="TreeGrafter"/>
</dbReference>
<feature type="non-terminal residue" evidence="3">
    <location>
        <position position="286"/>
    </location>
</feature>